<comment type="subunit">
    <text evidence="3">Homodimer.</text>
</comment>
<dbReference type="UniPathway" id="UPA00251">
    <property type="reaction ID" value="UER00322"/>
</dbReference>
<dbReference type="InterPro" id="IPR018375">
    <property type="entry name" value="Coprogen_oxidase_CS"/>
</dbReference>
<dbReference type="PIRSF" id="PIRSF000166">
    <property type="entry name" value="Coproporphyri_ox"/>
    <property type="match status" value="1"/>
</dbReference>
<dbReference type="InterPro" id="IPR001260">
    <property type="entry name" value="Coprogen_oxidase_aer"/>
</dbReference>
<dbReference type="Pfam" id="PF01218">
    <property type="entry name" value="Coprogen_oxidas"/>
    <property type="match status" value="1"/>
</dbReference>
<dbReference type="EMBL" id="CCBN010000004">
    <property type="protein sequence ID" value="CDO53085.1"/>
    <property type="molecule type" value="Genomic_DNA"/>
</dbReference>
<evidence type="ECO:0000256" key="3">
    <source>
        <dbReference type="ARBA" id="ARBA00011738"/>
    </source>
</evidence>
<dbReference type="Proteomes" id="UP000750522">
    <property type="component" value="Unassembled WGS sequence"/>
</dbReference>
<gene>
    <name evidence="7" type="ORF">BN980_GECA04s04058g</name>
    <name evidence="8" type="ORF">DV451_000375</name>
</gene>
<dbReference type="PROSITE" id="PS01021">
    <property type="entry name" value="COPROGEN_OXIDASE"/>
    <property type="match status" value="1"/>
</dbReference>
<proteinExistence type="inferred from homology"/>
<dbReference type="Gene3D" id="3.40.1500.10">
    <property type="entry name" value="Coproporphyrinogen III oxidase, aerobic"/>
    <property type="match status" value="1"/>
</dbReference>
<comment type="caution">
    <text evidence="7">The sequence shown here is derived from an EMBL/GenBank/DDBJ whole genome shotgun (WGS) entry which is preliminary data.</text>
</comment>
<evidence type="ECO:0000256" key="5">
    <source>
        <dbReference type="ARBA" id="ARBA00023002"/>
    </source>
</evidence>
<reference evidence="8" key="3">
    <citation type="submission" date="2020-01" db="EMBL/GenBank/DDBJ databases">
        <authorList>
            <person name="Perkins V."/>
            <person name="Lessard M.-H."/>
            <person name="Dugat-Bony E."/>
            <person name="Frenette M."/>
            <person name="Labrie S."/>
        </authorList>
    </citation>
    <scope>NUCLEOTIDE SEQUENCE</scope>
    <source>
        <strain evidence="8">LMA-70</strain>
    </source>
</reference>
<dbReference type="PANTHER" id="PTHR10755:SF0">
    <property type="entry name" value="OXYGEN-DEPENDENT COPROPORPHYRINOGEN-III OXIDASE, MITOCHONDRIAL"/>
    <property type="match status" value="1"/>
</dbReference>
<dbReference type="SUPFAM" id="SSF102886">
    <property type="entry name" value="Coproporphyrinogen III oxidase"/>
    <property type="match status" value="1"/>
</dbReference>
<dbReference type="AlphaFoldDB" id="A0A0J9X6L1"/>
<dbReference type="OrthoDB" id="15318at2759"/>
<dbReference type="STRING" id="1173061.A0A0J9X6L1"/>
<dbReference type="NCBIfam" id="NF003727">
    <property type="entry name" value="PRK05330.1"/>
    <property type="match status" value="1"/>
</dbReference>
<dbReference type="EC" id="1.3.3.3" evidence="4"/>
<keyword evidence="6" id="KW-0627">Porphyrin biosynthesis</keyword>
<organism evidence="7 9">
    <name type="scientific">Geotrichum candidum</name>
    <name type="common">Oospora lactis</name>
    <name type="synonym">Dipodascus geotrichum</name>
    <dbReference type="NCBI Taxonomy" id="1173061"/>
    <lineage>
        <taxon>Eukaryota</taxon>
        <taxon>Fungi</taxon>
        <taxon>Dikarya</taxon>
        <taxon>Ascomycota</taxon>
        <taxon>Saccharomycotina</taxon>
        <taxon>Dipodascomycetes</taxon>
        <taxon>Dipodascales</taxon>
        <taxon>Dipodascaceae</taxon>
        <taxon>Geotrichum</taxon>
    </lineage>
</organism>
<dbReference type="PRINTS" id="PR00073">
    <property type="entry name" value="COPRGNOXDASE"/>
</dbReference>
<evidence type="ECO:0000313" key="8">
    <source>
        <dbReference type="EMBL" id="KAF5104784.1"/>
    </source>
</evidence>
<protein>
    <recommendedName>
        <fullName evidence="4">coproporphyrinogen oxidase</fullName>
        <ecNumber evidence="4">1.3.3.3</ecNumber>
    </recommendedName>
</protein>
<name>A0A0J9X6L1_GEOCN</name>
<evidence type="ECO:0000256" key="4">
    <source>
        <dbReference type="ARBA" id="ARBA00012869"/>
    </source>
</evidence>
<keyword evidence="5" id="KW-0560">Oxidoreductase</keyword>
<accession>A0A0J9X6L1</accession>
<dbReference type="GO" id="GO:0004109">
    <property type="term" value="F:coproporphyrinogen oxidase activity"/>
    <property type="evidence" value="ECO:0007669"/>
    <property type="project" value="UniProtKB-EC"/>
</dbReference>
<dbReference type="InterPro" id="IPR036406">
    <property type="entry name" value="Coprogen_oxidase_aer_sf"/>
</dbReference>
<sequence length="319" mass="37105">MTVIRDRMEQLIRAKQLEIVKAMERFETPVSAQTFHLDEWTRDDPTEGGGISAVIQNGHVIEKGAANISIINGFLPPAAVRRMRADHSSLIIPENEDDKLPFSVCGLSMIMHPKNPKAPTTHLNYRYFEVQNTDGTPQAWWFGGGADLTPHYLFEEDAKLFHQKHKDALDIADPEYYPKFKKWCDEYFYIKHRKENRGIGGIFFDDLSNKDPEVLLKMCEACFDAFLNSYPTILERTINLPYNDEELRWQQIRRGRYVEFNLMYDRGTSFGLATPNARIESILVSLPQHVSWEYMHEPEKGSIEEKTLEVLRHPRDWLN</sequence>
<dbReference type="EMBL" id="QQZK01000004">
    <property type="protein sequence ID" value="KAF5104784.1"/>
    <property type="molecule type" value="Genomic_DNA"/>
</dbReference>
<evidence type="ECO:0000313" key="9">
    <source>
        <dbReference type="Proteomes" id="UP000242525"/>
    </source>
</evidence>
<evidence type="ECO:0000313" key="7">
    <source>
        <dbReference type="EMBL" id="CDO53085.1"/>
    </source>
</evidence>
<keyword evidence="9" id="KW-1185">Reference proteome</keyword>
<comment type="pathway">
    <text evidence="1">Porphyrin-containing compound metabolism; protoporphyrin-IX biosynthesis; protoporphyrinogen-IX from coproporphyrinogen-III (O2 route): step 1/1.</text>
</comment>
<comment type="similarity">
    <text evidence="2">Belongs to the aerobic coproporphyrinogen-III oxidase family.</text>
</comment>
<dbReference type="PANTHER" id="PTHR10755">
    <property type="entry name" value="COPROPORPHYRINOGEN III OXIDASE, MITOCHONDRIAL"/>
    <property type="match status" value="1"/>
</dbReference>
<evidence type="ECO:0000256" key="1">
    <source>
        <dbReference type="ARBA" id="ARBA00005168"/>
    </source>
</evidence>
<dbReference type="Proteomes" id="UP000242525">
    <property type="component" value="Unassembled WGS sequence"/>
</dbReference>
<evidence type="ECO:0000256" key="2">
    <source>
        <dbReference type="ARBA" id="ARBA00010644"/>
    </source>
</evidence>
<dbReference type="GO" id="GO:0006782">
    <property type="term" value="P:protoporphyrinogen IX biosynthetic process"/>
    <property type="evidence" value="ECO:0007669"/>
    <property type="project" value="UniProtKB-UniPathway"/>
</dbReference>
<evidence type="ECO:0000256" key="6">
    <source>
        <dbReference type="ARBA" id="ARBA00023244"/>
    </source>
</evidence>
<dbReference type="GO" id="GO:0005737">
    <property type="term" value="C:cytoplasm"/>
    <property type="evidence" value="ECO:0007669"/>
    <property type="project" value="TreeGrafter"/>
</dbReference>
<reference evidence="8" key="2">
    <citation type="journal article" date="2020" name="Front. Microbiol.">
        <title>Phenotypic and Genetic Characterization of the Cheese Ripening Yeast Geotrichum candidum.</title>
        <authorList>
            <person name="Perkins V."/>
            <person name="Vignola S."/>
            <person name="Lessard M.H."/>
            <person name="Plante P.L."/>
            <person name="Corbeil J."/>
            <person name="Dugat-Bony E."/>
            <person name="Frenette M."/>
            <person name="Labrie S."/>
        </authorList>
    </citation>
    <scope>NUCLEOTIDE SEQUENCE</scope>
    <source>
        <strain evidence="8">LMA-70</strain>
    </source>
</reference>
<reference evidence="7 9" key="1">
    <citation type="submission" date="2014-03" db="EMBL/GenBank/DDBJ databases">
        <authorList>
            <person name="Casaregola S."/>
        </authorList>
    </citation>
    <scope>NUCLEOTIDE SEQUENCE [LARGE SCALE GENOMIC DNA]</scope>
    <source>
        <strain evidence="7 9">CLIB 918</strain>
    </source>
</reference>